<name>A0A8X7T5E3_9BASI</name>
<gene>
    <name evidence="2" type="ORF">A4X09_0g2759</name>
</gene>
<feature type="compositionally biased region" description="Low complexity" evidence="1">
    <location>
        <begin position="326"/>
        <end position="354"/>
    </location>
</feature>
<evidence type="ECO:0000313" key="2">
    <source>
        <dbReference type="EMBL" id="KAE8269577.1"/>
    </source>
</evidence>
<proteinExistence type="predicted"/>
<evidence type="ECO:0000256" key="1">
    <source>
        <dbReference type="SAM" id="MobiDB-lite"/>
    </source>
</evidence>
<feature type="region of interest" description="Disordered" evidence="1">
    <location>
        <begin position="380"/>
        <end position="426"/>
    </location>
</feature>
<accession>A0A8X7T5E3</accession>
<feature type="compositionally biased region" description="Low complexity" evidence="1">
    <location>
        <begin position="65"/>
        <end position="85"/>
    </location>
</feature>
<dbReference type="Proteomes" id="UP000078113">
    <property type="component" value="Unassembled WGS sequence"/>
</dbReference>
<feature type="compositionally biased region" description="Polar residues" evidence="1">
    <location>
        <begin position="397"/>
        <end position="409"/>
    </location>
</feature>
<feature type="region of interest" description="Disordered" evidence="1">
    <location>
        <begin position="325"/>
        <end position="362"/>
    </location>
</feature>
<evidence type="ECO:0000313" key="3">
    <source>
        <dbReference type="Proteomes" id="UP000078113"/>
    </source>
</evidence>
<dbReference type="EMBL" id="LWDG02000087">
    <property type="protein sequence ID" value="KAE8269577.1"/>
    <property type="molecule type" value="Genomic_DNA"/>
</dbReference>
<sequence length="450" mass="47904">MTSSSFINIGSIGITSPTSARFTIPHTSFSLPSSSSTNPSNPAPTPTRQSFNPQESTSTSWMHLSTISSSTNASSRAGPQSASAVEEARRAREMMVRHWPYHHLTSTFARLTGADPEPHHLATYISNLISRLYPYFANAQHHVAQHISNPIPRLYPYFANARVKIARWSEKYPTLFAFGFCAAIGKLGVGLSSLSHTAALFALPGHARALRRLNRGTNRQVVGDKGGRWIKLVDVGLQTFYLPLALVHSPDVLLSLARTAFITVPGTILNALGWSFQSFARAVVDSREMMVLSGRVGVWGRLGPFILAGALMGLAGAAMDYLSSRSNNNQGPPGDDPDSSASVSSRGSMNVSSVTESTAGGSSIDGSYLLTAPRLHASAQSSPAAASTSAASSSGSMTVIPNQDSTFRSSGEEEDNGRASAGGVWEDTTPEVRQHMLGVWIDRLALGSGR</sequence>
<comment type="caution">
    <text evidence="2">The sequence shown here is derived from an EMBL/GenBank/DDBJ whole genome shotgun (WGS) entry which is preliminary data.</text>
</comment>
<keyword evidence="3" id="KW-1185">Reference proteome</keyword>
<feature type="compositionally biased region" description="Low complexity" evidence="1">
    <location>
        <begin position="380"/>
        <end position="396"/>
    </location>
</feature>
<organism evidence="2 3">
    <name type="scientific">Tilletia walkeri</name>
    <dbReference type="NCBI Taxonomy" id="117179"/>
    <lineage>
        <taxon>Eukaryota</taxon>
        <taxon>Fungi</taxon>
        <taxon>Dikarya</taxon>
        <taxon>Basidiomycota</taxon>
        <taxon>Ustilaginomycotina</taxon>
        <taxon>Exobasidiomycetes</taxon>
        <taxon>Tilletiales</taxon>
        <taxon>Tilletiaceae</taxon>
        <taxon>Tilletia</taxon>
    </lineage>
</organism>
<dbReference type="AlphaFoldDB" id="A0A8X7T5E3"/>
<reference evidence="2" key="1">
    <citation type="submission" date="2016-04" db="EMBL/GenBank/DDBJ databases">
        <authorList>
            <person name="Nguyen H.D."/>
            <person name="Samba Siva P."/>
            <person name="Cullis J."/>
            <person name="Levesque C.A."/>
            <person name="Hambleton S."/>
        </authorList>
    </citation>
    <scope>NUCLEOTIDE SEQUENCE</scope>
    <source>
        <strain evidence="2">DAOMC 236422</strain>
    </source>
</reference>
<feature type="compositionally biased region" description="Polar residues" evidence="1">
    <location>
        <begin position="48"/>
        <end position="63"/>
    </location>
</feature>
<feature type="region of interest" description="Disordered" evidence="1">
    <location>
        <begin position="25"/>
        <end position="89"/>
    </location>
</feature>
<feature type="compositionally biased region" description="Low complexity" evidence="1">
    <location>
        <begin position="25"/>
        <end position="40"/>
    </location>
</feature>
<protein>
    <submittedName>
        <fullName evidence="2">Uncharacterized protein</fullName>
    </submittedName>
</protein>
<reference evidence="2" key="2">
    <citation type="journal article" date="2019" name="IMA Fungus">
        <title>Genome sequencing and comparison of five Tilletia species to identify candidate genes for the detection of regulated species infecting wheat.</title>
        <authorList>
            <person name="Nguyen H.D.T."/>
            <person name="Sultana T."/>
            <person name="Kesanakurti P."/>
            <person name="Hambleton S."/>
        </authorList>
    </citation>
    <scope>NUCLEOTIDE SEQUENCE</scope>
    <source>
        <strain evidence="2">DAOMC 236422</strain>
    </source>
</reference>